<protein>
    <submittedName>
        <fullName evidence="7">GDP-mannose transporter GONST1</fullName>
    </submittedName>
</protein>
<keyword evidence="9" id="KW-1185">Reference proteome</keyword>
<dbReference type="EMBL" id="QOKY01000209">
    <property type="protein sequence ID" value="RMZ52307.1"/>
    <property type="molecule type" value="Genomic_DNA"/>
</dbReference>
<comment type="subcellular location">
    <subcellularLocation>
        <location evidence="1">Membrane</location>
        <topology evidence="1">Multi-pass membrane protein</topology>
    </subcellularLocation>
</comment>
<keyword evidence="3 5" id="KW-1133">Transmembrane helix</keyword>
<dbReference type="AlphaFoldDB" id="A0A087SEJ4"/>
<dbReference type="InterPro" id="IPR004853">
    <property type="entry name" value="Sugar_P_trans_dom"/>
</dbReference>
<reference evidence="7 9" key="1">
    <citation type="journal article" date="2014" name="BMC Genomics">
        <title>Oil accumulation mechanisms of the oleaginous microalga Chlorella protothecoides revealed through its genome, transcriptomes, and proteomes.</title>
        <authorList>
            <person name="Gao C."/>
            <person name="Wang Y."/>
            <person name="Shen Y."/>
            <person name="Yan D."/>
            <person name="He X."/>
            <person name="Dai J."/>
            <person name="Wu Q."/>
        </authorList>
    </citation>
    <scope>NUCLEOTIDE SEQUENCE [LARGE SCALE GENOMIC DNA]</scope>
    <source>
        <strain evidence="7 9">0710</strain>
    </source>
</reference>
<organism evidence="7 9">
    <name type="scientific">Auxenochlorella protothecoides</name>
    <name type="common">Green microalga</name>
    <name type="synonym">Chlorella protothecoides</name>
    <dbReference type="NCBI Taxonomy" id="3075"/>
    <lineage>
        <taxon>Eukaryota</taxon>
        <taxon>Viridiplantae</taxon>
        <taxon>Chlorophyta</taxon>
        <taxon>core chlorophytes</taxon>
        <taxon>Trebouxiophyceae</taxon>
        <taxon>Chlorellales</taxon>
        <taxon>Chlorellaceae</taxon>
        <taxon>Auxenochlorella</taxon>
    </lineage>
</organism>
<feature type="transmembrane region" description="Helical" evidence="5">
    <location>
        <begin position="297"/>
        <end position="319"/>
    </location>
</feature>
<accession>A0A087SEJ4</accession>
<dbReference type="InterPro" id="IPR050186">
    <property type="entry name" value="TPT_transporter"/>
</dbReference>
<evidence type="ECO:0000256" key="4">
    <source>
        <dbReference type="ARBA" id="ARBA00023136"/>
    </source>
</evidence>
<feature type="domain" description="Sugar phosphate transporter" evidence="6">
    <location>
        <begin position="52"/>
        <end position="333"/>
    </location>
</feature>
<reference evidence="10" key="2">
    <citation type="journal article" date="2018" name="Algal Res.">
        <title>Characterization of plant carbon substrate utilization by Auxenochlorella protothecoides.</title>
        <authorList>
            <person name="Vogler B.W."/>
            <person name="Starkenburg S.R."/>
            <person name="Sudasinghe N."/>
            <person name="Schambach J.Y."/>
            <person name="Rollin J.A."/>
            <person name="Pattathil S."/>
            <person name="Barry A.N."/>
        </authorList>
    </citation>
    <scope>NUCLEOTIDE SEQUENCE [LARGE SCALE GENOMIC DNA]</scope>
    <source>
        <strain evidence="10">UTEX 25</strain>
    </source>
</reference>
<evidence type="ECO:0000256" key="5">
    <source>
        <dbReference type="SAM" id="Phobius"/>
    </source>
</evidence>
<dbReference type="PANTHER" id="PTHR11132">
    <property type="entry name" value="SOLUTE CARRIER FAMILY 35"/>
    <property type="match status" value="1"/>
</dbReference>
<feature type="transmembrane region" description="Helical" evidence="5">
    <location>
        <begin position="325"/>
        <end position="342"/>
    </location>
</feature>
<evidence type="ECO:0000313" key="10">
    <source>
        <dbReference type="Proteomes" id="UP000279271"/>
    </source>
</evidence>
<keyword evidence="2 5" id="KW-0812">Transmembrane</keyword>
<feature type="transmembrane region" description="Helical" evidence="5">
    <location>
        <begin position="233"/>
        <end position="252"/>
    </location>
</feature>
<feature type="transmembrane region" description="Helical" evidence="5">
    <location>
        <begin position="79"/>
        <end position="103"/>
    </location>
</feature>
<evidence type="ECO:0000313" key="7">
    <source>
        <dbReference type="EMBL" id="KFM24148.1"/>
    </source>
</evidence>
<dbReference type="GeneID" id="23616381"/>
<dbReference type="Proteomes" id="UP000279271">
    <property type="component" value="Unassembled WGS sequence"/>
</dbReference>
<reference evidence="8" key="3">
    <citation type="submission" date="2018-10" db="EMBL/GenBank/DDBJ databases">
        <authorList>
            <person name="Hovde B."/>
            <person name="Zhang X."/>
        </authorList>
    </citation>
    <scope>NUCLEOTIDE SEQUENCE [LARGE SCALE GENOMIC DNA]</scope>
    <source>
        <strain evidence="8">UTEX 25</strain>
    </source>
</reference>
<feature type="transmembrane region" description="Helical" evidence="5">
    <location>
        <begin position="42"/>
        <end position="64"/>
    </location>
</feature>
<proteinExistence type="predicted"/>
<evidence type="ECO:0000256" key="1">
    <source>
        <dbReference type="ARBA" id="ARBA00004141"/>
    </source>
</evidence>
<dbReference type="STRING" id="3075.A0A087SEJ4"/>
<keyword evidence="4 5" id="KW-0472">Membrane</keyword>
<dbReference type="Pfam" id="PF03151">
    <property type="entry name" value="TPT"/>
    <property type="match status" value="1"/>
</dbReference>
<evidence type="ECO:0000313" key="9">
    <source>
        <dbReference type="Proteomes" id="UP000028924"/>
    </source>
</evidence>
<dbReference type="KEGG" id="apro:F751_4990"/>
<name>A0A087SEJ4_AUXPR</name>
<sequence length="355" mass="36988">MAPGSAREEVPLLPGQAPRAGHGVDGIVDIDLSRKIYRTAPLGVPASLLAGTLYCIASMSMVLLNKVALSSFSFASPNALLFFQCALCVVATRACHAAGLITLEPLSARIVRAWLPVNLLFVAMIGTSFWALASLNVAMATVLKNLTNLFTLGGDYVLHGRTYGAPVLGCMALMAVSALCSALTDLSFNARGYAWQMANCAATAAYSLALRGTMDKIAPLTVSGRKMDEFSMVFYNNLLSLPFIALLMAASGEAGRVWSEPDLGNPAFMAVAALSGLIGFGISFTSLWFISTTTATIYSLVGSLNKVPLALIGLLAFNAPWTPRNLASILVGLAAGAVFALAKSRGPATGPGSKA</sequence>
<evidence type="ECO:0000256" key="2">
    <source>
        <dbReference type="ARBA" id="ARBA00022692"/>
    </source>
</evidence>
<gene>
    <name evidence="8" type="ORF">APUTEX25_005060</name>
    <name evidence="7" type="ORF">F751_4990</name>
</gene>
<evidence type="ECO:0000256" key="3">
    <source>
        <dbReference type="ARBA" id="ARBA00022989"/>
    </source>
</evidence>
<dbReference type="OrthoDB" id="417037at2759"/>
<feature type="transmembrane region" description="Helical" evidence="5">
    <location>
        <begin position="115"/>
        <end position="143"/>
    </location>
</feature>
<dbReference type="Proteomes" id="UP000028924">
    <property type="component" value="Unassembled WGS sequence"/>
</dbReference>
<reference evidence="8" key="4">
    <citation type="submission" date="2018-11" db="EMBL/GenBank/DDBJ databases">
        <title>Characterization of plant carbon substrate utilization by Auxenochlorella protothecoides.</title>
        <authorList>
            <person name="Vogler B.W."/>
            <person name="Starkenburg S.R."/>
            <person name="Sudasinghe N."/>
            <person name="Schambach J.Y."/>
            <person name="Rollin J.A."/>
            <person name="Pattathil S."/>
            <person name="Barry A.N."/>
        </authorList>
    </citation>
    <scope>NUCLEOTIDE SEQUENCE [LARGE SCALE GENOMIC DNA]</scope>
    <source>
        <strain evidence="8">UTEX 25</strain>
    </source>
</reference>
<feature type="transmembrane region" description="Helical" evidence="5">
    <location>
        <begin position="163"/>
        <end position="183"/>
    </location>
</feature>
<dbReference type="EMBL" id="KL662106">
    <property type="protein sequence ID" value="KFM24148.1"/>
    <property type="molecule type" value="Genomic_DNA"/>
</dbReference>
<evidence type="ECO:0000259" key="6">
    <source>
        <dbReference type="Pfam" id="PF03151"/>
    </source>
</evidence>
<dbReference type="RefSeq" id="XP_011397035.1">
    <property type="nucleotide sequence ID" value="XM_011398733.1"/>
</dbReference>
<feature type="transmembrane region" description="Helical" evidence="5">
    <location>
        <begin position="267"/>
        <end position="290"/>
    </location>
</feature>
<dbReference type="eggNOG" id="KOG1444">
    <property type="taxonomic scope" value="Eukaryota"/>
</dbReference>
<dbReference type="GO" id="GO:0016020">
    <property type="term" value="C:membrane"/>
    <property type="evidence" value="ECO:0007669"/>
    <property type="project" value="UniProtKB-SubCell"/>
</dbReference>
<evidence type="ECO:0000313" key="8">
    <source>
        <dbReference type="EMBL" id="RMZ52307.1"/>
    </source>
</evidence>